<evidence type="ECO:0000256" key="1">
    <source>
        <dbReference type="ARBA" id="ARBA00004141"/>
    </source>
</evidence>
<reference evidence="7 8" key="1">
    <citation type="journal article" date="2015" name="J. Microbiol.">
        <title>Sphingosinicella ginsenosidimutans sp. nov., with ginsenoside converting activity.</title>
        <authorList>
            <person name="Kim J.K."/>
            <person name="Kang M.S."/>
            <person name="Park S.C."/>
            <person name="Kim K.M."/>
            <person name="Choi K."/>
            <person name="Yoon M.H."/>
            <person name="Im W.T."/>
        </authorList>
    </citation>
    <scope>NUCLEOTIDE SEQUENCE [LARGE SCALE GENOMIC DNA]</scope>
    <source>
        <strain evidence="7 8">BS-11</strain>
    </source>
</reference>
<feature type="transmembrane region" description="Helical" evidence="6">
    <location>
        <begin position="162"/>
        <end position="183"/>
    </location>
</feature>
<dbReference type="PANTHER" id="PTHR12608">
    <property type="entry name" value="TRANSMEMBRANE PROTEIN HTP-1 RELATED"/>
    <property type="match status" value="1"/>
</dbReference>
<dbReference type="AlphaFoldDB" id="A0A5C6TST4"/>
<name>A0A5C6TST4_9SPHN</name>
<evidence type="ECO:0000256" key="6">
    <source>
        <dbReference type="RuleBase" id="RU365102"/>
    </source>
</evidence>
<dbReference type="Pfam" id="PF01169">
    <property type="entry name" value="GDT1"/>
    <property type="match status" value="2"/>
</dbReference>
<evidence type="ECO:0000313" key="7">
    <source>
        <dbReference type="EMBL" id="TXC63249.1"/>
    </source>
</evidence>
<comment type="subcellular location">
    <subcellularLocation>
        <location evidence="1 6">Membrane</location>
        <topology evidence="1 6">Multi-pass membrane protein</topology>
    </subcellularLocation>
</comment>
<evidence type="ECO:0000256" key="5">
    <source>
        <dbReference type="ARBA" id="ARBA00023136"/>
    </source>
</evidence>
<dbReference type="Proteomes" id="UP000321249">
    <property type="component" value="Unassembled WGS sequence"/>
</dbReference>
<organism evidence="7 8">
    <name type="scientific">Allosphingosinicella ginsenosidimutans</name>
    <dbReference type="NCBI Taxonomy" id="1176539"/>
    <lineage>
        <taxon>Bacteria</taxon>
        <taxon>Pseudomonadati</taxon>
        <taxon>Pseudomonadota</taxon>
        <taxon>Alphaproteobacteria</taxon>
        <taxon>Sphingomonadales</taxon>
        <taxon>Sphingomonadaceae</taxon>
        <taxon>Allosphingosinicella</taxon>
    </lineage>
</organism>
<feature type="transmembrane region" description="Helical" evidence="6">
    <location>
        <begin position="67"/>
        <end position="85"/>
    </location>
</feature>
<dbReference type="OrthoDB" id="7585760at2"/>
<gene>
    <name evidence="7" type="ORF">FRZ32_05970</name>
</gene>
<keyword evidence="4 6" id="KW-1133">Transmembrane helix</keyword>
<feature type="transmembrane region" description="Helical" evidence="6">
    <location>
        <begin position="41"/>
        <end position="60"/>
    </location>
</feature>
<feature type="transmembrane region" description="Helical" evidence="6">
    <location>
        <begin position="130"/>
        <end position="150"/>
    </location>
</feature>
<dbReference type="EMBL" id="VOQQ01000001">
    <property type="protein sequence ID" value="TXC63249.1"/>
    <property type="molecule type" value="Genomic_DNA"/>
</dbReference>
<keyword evidence="3 6" id="KW-0812">Transmembrane</keyword>
<evidence type="ECO:0000313" key="8">
    <source>
        <dbReference type="Proteomes" id="UP000321249"/>
    </source>
</evidence>
<proteinExistence type="inferred from homology"/>
<dbReference type="InterPro" id="IPR001727">
    <property type="entry name" value="GDT1-like"/>
</dbReference>
<comment type="similarity">
    <text evidence="2 6">Belongs to the GDT1 family.</text>
</comment>
<keyword evidence="5 6" id="KW-0472">Membrane</keyword>
<accession>A0A5C6TST4</accession>
<dbReference type="GO" id="GO:0016020">
    <property type="term" value="C:membrane"/>
    <property type="evidence" value="ECO:0007669"/>
    <property type="project" value="UniProtKB-SubCell"/>
</dbReference>
<protein>
    <recommendedName>
        <fullName evidence="6">GDT1 family protein</fullName>
    </recommendedName>
</protein>
<sequence>MNPLVPAFIAALFAAWGEKTQLIVAQLSARTGRPGRVLIGLFLAALASSAVAAWAGALIASTITIRAMTLMVALALLFAGVAGFIPRRVNEGATRMPLLPAAFILCLAAETGDRVQFLTFAVAGRFDSPALAAAGAAAGLTLACVPAALLGDDFARSVKLRLVRPVLAILFLVAGLIVASLALSGH</sequence>
<keyword evidence="8" id="KW-1185">Reference proteome</keyword>
<evidence type="ECO:0000256" key="4">
    <source>
        <dbReference type="ARBA" id="ARBA00022989"/>
    </source>
</evidence>
<comment type="caution">
    <text evidence="6">Lacks conserved residue(s) required for the propagation of feature annotation.</text>
</comment>
<comment type="caution">
    <text evidence="7">The sequence shown here is derived from an EMBL/GenBank/DDBJ whole genome shotgun (WGS) entry which is preliminary data.</text>
</comment>
<dbReference type="PANTHER" id="PTHR12608:SF1">
    <property type="entry name" value="TRANSMEMBRANE PROTEIN 165"/>
    <property type="match status" value="1"/>
</dbReference>
<evidence type="ECO:0000256" key="3">
    <source>
        <dbReference type="ARBA" id="ARBA00022692"/>
    </source>
</evidence>
<dbReference type="GO" id="GO:0046873">
    <property type="term" value="F:metal ion transmembrane transporter activity"/>
    <property type="evidence" value="ECO:0007669"/>
    <property type="project" value="InterPro"/>
</dbReference>
<evidence type="ECO:0000256" key="2">
    <source>
        <dbReference type="ARBA" id="ARBA00009190"/>
    </source>
</evidence>
<dbReference type="RefSeq" id="WP_147042660.1">
    <property type="nucleotide sequence ID" value="NZ_BAABIR010000006.1"/>
</dbReference>